<gene>
    <name evidence="2" type="ORF">SDC9_161221</name>
</gene>
<name>A0A645FHI8_9ZZZZ</name>
<dbReference type="AlphaFoldDB" id="A0A645FHI8"/>
<evidence type="ECO:0000256" key="1">
    <source>
        <dbReference type="SAM" id="MobiDB-lite"/>
    </source>
</evidence>
<proteinExistence type="predicted"/>
<organism evidence="2">
    <name type="scientific">bioreactor metagenome</name>
    <dbReference type="NCBI Taxonomy" id="1076179"/>
    <lineage>
        <taxon>unclassified sequences</taxon>
        <taxon>metagenomes</taxon>
        <taxon>ecological metagenomes</taxon>
    </lineage>
</organism>
<dbReference type="EMBL" id="VSSQ01060450">
    <property type="protein sequence ID" value="MPN13895.1"/>
    <property type="molecule type" value="Genomic_DNA"/>
</dbReference>
<reference evidence="2" key="1">
    <citation type="submission" date="2019-08" db="EMBL/GenBank/DDBJ databases">
        <authorList>
            <person name="Kucharzyk K."/>
            <person name="Murdoch R.W."/>
            <person name="Higgins S."/>
            <person name="Loffler F."/>
        </authorList>
    </citation>
    <scope>NUCLEOTIDE SEQUENCE</scope>
</reference>
<feature type="region of interest" description="Disordered" evidence="1">
    <location>
        <begin position="205"/>
        <end position="227"/>
    </location>
</feature>
<accession>A0A645FHI8</accession>
<feature type="compositionally biased region" description="Gly residues" evidence="1">
    <location>
        <begin position="216"/>
        <end position="227"/>
    </location>
</feature>
<evidence type="ECO:0000313" key="2">
    <source>
        <dbReference type="EMBL" id="MPN13895.1"/>
    </source>
</evidence>
<sequence>MIAALHDRAIRNGMLLKFSFPIIDLLSADQRKFAVVLPDGSSGRVLNCNLPEAQQYAQERGRTLGEFLRDYPAFRWVLLSSEVESVLSISCGPGDKERYERLFGQRLPELQMKSAEIDGMNGIVLQLPDDVKKNMPPVIPADNKWYSWLTFLWKKGFGDNQVIDRYRAQHNQNQACVIKPHVVDLDEKRDQAAGKVHGENEILHQPAAPGQILSGQGVGRTGRNGYV</sequence>
<comment type="caution">
    <text evidence="2">The sequence shown here is derived from an EMBL/GenBank/DDBJ whole genome shotgun (WGS) entry which is preliminary data.</text>
</comment>
<protein>
    <submittedName>
        <fullName evidence="2">Uncharacterized protein</fullName>
    </submittedName>
</protein>